<evidence type="ECO:0000313" key="3">
    <source>
        <dbReference type="Proteomes" id="UP000233551"/>
    </source>
</evidence>
<dbReference type="AlphaFoldDB" id="A0A2I0JMC5"/>
<dbReference type="STRING" id="22663.A0A2I0JMC5"/>
<dbReference type="Proteomes" id="UP000233551">
    <property type="component" value="Unassembled WGS sequence"/>
</dbReference>
<comment type="caution">
    <text evidence="2">The sequence shown here is derived from an EMBL/GenBank/DDBJ whole genome shotgun (WGS) entry which is preliminary data.</text>
</comment>
<evidence type="ECO:0000256" key="1">
    <source>
        <dbReference type="SAM" id="MobiDB-lite"/>
    </source>
</evidence>
<organism evidence="2 3">
    <name type="scientific">Punica granatum</name>
    <name type="common">Pomegranate</name>
    <dbReference type="NCBI Taxonomy" id="22663"/>
    <lineage>
        <taxon>Eukaryota</taxon>
        <taxon>Viridiplantae</taxon>
        <taxon>Streptophyta</taxon>
        <taxon>Embryophyta</taxon>
        <taxon>Tracheophyta</taxon>
        <taxon>Spermatophyta</taxon>
        <taxon>Magnoliopsida</taxon>
        <taxon>eudicotyledons</taxon>
        <taxon>Gunneridae</taxon>
        <taxon>Pentapetalae</taxon>
        <taxon>rosids</taxon>
        <taxon>malvids</taxon>
        <taxon>Myrtales</taxon>
        <taxon>Lythraceae</taxon>
        <taxon>Punica</taxon>
    </lineage>
</organism>
<feature type="non-terminal residue" evidence="2">
    <location>
        <position position="168"/>
    </location>
</feature>
<evidence type="ECO:0000313" key="2">
    <source>
        <dbReference type="EMBL" id="PKI57425.1"/>
    </source>
</evidence>
<gene>
    <name evidence="2" type="ORF">CRG98_022076</name>
</gene>
<protein>
    <submittedName>
        <fullName evidence="2">Uncharacterized protein</fullName>
    </submittedName>
</protein>
<reference evidence="2 3" key="1">
    <citation type="submission" date="2017-11" db="EMBL/GenBank/DDBJ databases">
        <title>De-novo sequencing of pomegranate (Punica granatum L.) genome.</title>
        <authorList>
            <person name="Akparov Z."/>
            <person name="Amiraslanov A."/>
            <person name="Hajiyeva S."/>
            <person name="Abbasov M."/>
            <person name="Kaur K."/>
            <person name="Hamwieh A."/>
            <person name="Solovyev V."/>
            <person name="Salamov A."/>
            <person name="Braich B."/>
            <person name="Kosarev P."/>
            <person name="Mahmoud A."/>
            <person name="Hajiyev E."/>
            <person name="Babayeva S."/>
            <person name="Izzatullayeva V."/>
            <person name="Mammadov A."/>
            <person name="Mammadov A."/>
            <person name="Sharifova S."/>
            <person name="Ojaghi J."/>
            <person name="Eynullazada K."/>
            <person name="Bayramov B."/>
            <person name="Abdulazimova A."/>
            <person name="Shahmuradov I."/>
        </authorList>
    </citation>
    <scope>NUCLEOTIDE SEQUENCE [LARGE SCALE GENOMIC DNA]</scope>
    <source>
        <strain evidence="3">cv. AG2017</strain>
        <tissue evidence="2">Leaf</tissue>
    </source>
</reference>
<feature type="region of interest" description="Disordered" evidence="1">
    <location>
        <begin position="1"/>
        <end position="42"/>
    </location>
</feature>
<keyword evidence="3" id="KW-1185">Reference proteome</keyword>
<accession>A0A2I0JMC5</accession>
<sequence length="168" mass="18911">MGSNGVGHSYGELDDGNIPIRKEVDPSYNESRTAQNCCPDEGLNMVSSRESEDRQEVMDKQSSVLEISWAEEMDVGSSPGRDLEHCITAPVGHRRNVLFDDIAISRSMMERRESPRHDLFDRLSEREKKKLIIELVKIQKDGTVEVDLTKSAPMASEFLELKSIEGSQ</sequence>
<proteinExistence type="predicted"/>
<dbReference type="EMBL" id="PGOL01001505">
    <property type="protein sequence ID" value="PKI57425.1"/>
    <property type="molecule type" value="Genomic_DNA"/>
</dbReference>
<name>A0A2I0JMC5_PUNGR</name>